<protein>
    <recommendedName>
        <fullName evidence="4">Lipoprotein</fullName>
    </recommendedName>
</protein>
<accession>A0ABT7CVE5</accession>
<feature type="signal peptide" evidence="1">
    <location>
        <begin position="1"/>
        <end position="22"/>
    </location>
</feature>
<proteinExistence type="predicted"/>
<gene>
    <name evidence="2" type="ORF">QNI19_32510</name>
</gene>
<sequence length="206" mass="24052">MSISYYFLFLMVFVFLACSNQAGNTNEKAKNKAVSASLLEDSDKVIFPESKFAYAIVYSVPFEERTHFTETQFLNYVCGGLSMFDANGKIIYPRPVMKKRLKERDLQSINRFLKLPKQEMAGDYICMPEYKEAIVYYNKWDKPVGWMNICFICKSICIQPDNQNNNALSKQVDYSALDSIYHLFQQLDILDKKIPQHNFDRIDHNK</sequence>
<keyword evidence="1" id="KW-0732">Signal</keyword>
<comment type="caution">
    <text evidence="2">The sequence shown here is derived from an EMBL/GenBank/DDBJ whole genome shotgun (WGS) entry which is preliminary data.</text>
</comment>
<keyword evidence="3" id="KW-1185">Reference proteome</keyword>
<name>A0ABT7CVE5_9BACT</name>
<feature type="chain" id="PRO_5047334757" description="Lipoprotein" evidence="1">
    <location>
        <begin position="23"/>
        <end position="206"/>
    </location>
</feature>
<reference evidence="2 3" key="1">
    <citation type="submission" date="2023-05" db="EMBL/GenBank/DDBJ databases">
        <authorList>
            <person name="Zhang X."/>
        </authorList>
    </citation>
    <scope>NUCLEOTIDE SEQUENCE [LARGE SCALE GENOMIC DNA]</scope>
    <source>
        <strain evidence="2 3">DM2B3-1</strain>
    </source>
</reference>
<organism evidence="2 3">
    <name type="scientific">Xanthocytophaga flava</name>
    <dbReference type="NCBI Taxonomy" id="3048013"/>
    <lineage>
        <taxon>Bacteria</taxon>
        <taxon>Pseudomonadati</taxon>
        <taxon>Bacteroidota</taxon>
        <taxon>Cytophagia</taxon>
        <taxon>Cytophagales</taxon>
        <taxon>Rhodocytophagaceae</taxon>
        <taxon>Xanthocytophaga</taxon>
    </lineage>
</organism>
<evidence type="ECO:0000256" key="1">
    <source>
        <dbReference type="SAM" id="SignalP"/>
    </source>
</evidence>
<evidence type="ECO:0000313" key="3">
    <source>
        <dbReference type="Proteomes" id="UP001228581"/>
    </source>
</evidence>
<evidence type="ECO:0008006" key="4">
    <source>
        <dbReference type="Google" id="ProtNLM"/>
    </source>
</evidence>
<dbReference type="Proteomes" id="UP001228581">
    <property type="component" value="Unassembled WGS sequence"/>
</dbReference>
<dbReference type="EMBL" id="JASJOT010000035">
    <property type="protein sequence ID" value="MDJ1497708.1"/>
    <property type="molecule type" value="Genomic_DNA"/>
</dbReference>
<evidence type="ECO:0000313" key="2">
    <source>
        <dbReference type="EMBL" id="MDJ1497708.1"/>
    </source>
</evidence>